<sequence>MLTRMTLQSGLIRMLMWHHGGVIRGTWHVLAACWRELDTCRHIQARGEHMKTREKEGRHSAGAWKAREEEGRHSAGAWKERSSFRRREGRHSAGAWKRVKRKVVTPPARGKEGLLSDGAWKSVKALMMKISSGTDRSGDVLHRSGVRFSSLKAKKEVWQAMQFVRGEVVLPTDGANSSQELNVAGKSVDGLPCEPRSGRPAKDITADRNWHRFGAGQRRLRCFCSVLIPRKTLESEFLYRKVLFIPEKRRENGFLCLLVMARGLPGSVGSEDTWCINNPSSGRLLLVRSVVLCDVAWA</sequence>
<feature type="region of interest" description="Disordered" evidence="1">
    <location>
        <begin position="51"/>
        <end position="84"/>
    </location>
</feature>
<organism evidence="2">
    <name type="scientific">Fagus sylvatica</name>
    <name type="common">Beechnut</name>
    <dbReference type="NCBI Taxonomy" id="28930"/>
    <lineage>
        <taxon>Eukaryota</taxon>
        <taxon>Viridiplantae</taxon>
        <taxon>Streptophyta</taxon>
        <taxon>Embryophyta</taxon>
        <taxon>Tracheophyta</taxon>
        <taxon>Spermatophyta</taxon>
        <taxon>Magnoliopsida</taxon>
        <taxon>eudicotyledons</taxon>
        <taxon>Gunneridae</taxon>
        <taxon>Pentapetalae</taxon>
        <taxon>rosids</taxon>
        <taxon>fabids</taxon>
        <taxon>Fagales</taxon>
        <taxon>Fagaceae</taxon>
        <taxon>Fagus</taxon>
    </lineage>
</organism>
<accession>A0A2N9EEJ8</accession>
<gene>
    <name evidence="2" type="ORF">FSB_LOCUS1057</name>
</gene>
<protein>
    <submittedName>
        <fullName evidence="2">Uncharacterized protein</fullName>
    </submittedName>
</protein>
<proteinExistence type="predicted"/>
<evidence type="ECO:0000313" key="2">
    <source>
        <dbReference type="EMBL" id="SPC73175.1"/>
    </source>
</evidence>
<evidence type="ECO:0000256" key="1">
    <source>
        <dbReference type="SAM" id="MobiDB-lite"/>
    </source>
</evidence>
<name>A0A2N9EEJ8_FAGSY</name>
<dbReference type="AlphaFoldDB" id="A0A2N9EEJ8"/>
<reference evidence="2" key="1">
    <citation type="submission" date="2018-02" db="EMBL/GenBank/DDBJ databases">
        <authorList>
            <person name="Cohen D.B."/>
            <person name="Kent A.D."/>
        </authorList>
    </citation>
    <scope>NUCLEOTIDE SEQUENCE</scope>
</reference>
<dbReference type="EMBL" id="OIVN01000044">
    <property type="protein sequence ID" value="SPC73175.1"/>
    <property type="molecule type" value="Genomic_DNA"/>
</dbReference>